<gene>
    <name evidence="1" type="ORF">D3218_13070</name>
</gene>
<sequence>MAYSVPTYDQFIARYPVFQPASEALVRSVLAEAAQTVGAPGETRWLERDYAPAIRLLTAHNLIVEGVLSGGSGSADGTYAGPITKERVGDVEVTYGGSSSSSDDGVSNSANPLASTSYGRQYLALMRANFGGPLVA</sequence>
<comment type="caution">
    <text evidence="1">The sequence shown here is derived from an EMBL/GenBank/DDBJ whole genome shotgun (WGS) entry which is preliminary data.</text>
</comment>
<accession>A0A3A1WL71</accession>
<keyword evidence="2" id="KW-1185">Reference proteome</keyword>
<dbReference type="InterPro" id="IPR025127">
    <property type="entry name" value="DUF4054"/>
</dbReference>
<proteinExistence type="predicted"/>
<dbReference type="OrthoDB" id="8163736at2"/>
<dbReference type="Proteomes" id="UP000265750">
    <property type="component" value="Unassembled WGS sequence"/>
</dbReference>
<evidence type="ECO:0000313" key="2">
    <source>
        <dbReference type="Proteomes" id="UP000265750"/>
    </source>
</evidence>
<organism evidence="1 2">
    <name type="scientific">Aureimonas flava</name>
    <dbReference type="NCBI Taxonomy" id="2320271"/>
    <lineage>
        <taxon>Bacteria</taxon>
        <taxon>Pseudomonadati</taxon>
        <taxon>Pseudomonadota</taxon>
        <taxon>Alphaproteobacteria</taxon>
        <taxon>Hyphomicrobiales</taxon>
        <taxon>Aurantimonadaceae</taxon>
        <taxon>Aureimonas</taxon>
    </lineage>
</organism>
<dbReference type="AlphaFoldDB" id="A0A3A1WL71"/>
<name>A0A3A1WL71_9HYPH</name>
<dbReference type="EMBL" id="QYRN01000006">
    <property type="protein sequence ID" value="RIY00211.1"/>
    <property type="molecule type" value="Genomic_DNA"/>
</dbReference>
<reference evidence="2" key="1">
    <citation type="submission" date="2018-09" db="EMBL/GenBank/DDBJ databases">
        <authorList>
            <person name="Tuo L."/>
        </authorList>
    </citation>
    <scope>NUCLEOTIDE SEQUENCE [LARGE SCALE GENOMIC DNA]</scope>
    <source>
        <strain evidence="2">M2BS4Y-1</strain>
    </source>
</reference>
<protein>
    <submittedName>
        <fullName evidence="1">DUF4054 domain-containing protein</fullName>
    </submittedName>
</protein>
<dbReference type="Pfam" id="PF13262">
    <property type="entry name" value="DUF4054"/>
    <property type="match status" value="1"/>
</dbReference>
<evidence type="ECO:0000313" key="1">
    <source>
        <dbReference type="EMBL" id="RIY00211.1"/>
    </source>
</evidence>
<dbReference type="RefSeq" id="WP_119540521.1">
    <property type="nucleotide sequence ID" value="NZ_QYRN01000006.1"/>
</dbReference>